<keyword evidence="2" id="KW-1185">Reference proteome</keyword>
<comment type="caution">
    <text evidence="1">The sequence shown here is derived from an EMBL/GenBank/DDBJ whole genome shotgun (WGS) entry which is preliminary data.</text>
</comment>
<organism evidence="1 2">
    <name type="scientific">Prevotella veroralis F0319</name>
    <dbReference type="NCBI Taxonomy" id="649761"/>
    <lineage>
        <taxon>Bacteria</taxon>
        <taxon>Pseudomonadati</taxon>
        <taxon>Bacteroidota</taxon>
        <taxon>Bacteroidia</taxon>
        <taxon>Bacteroidales</taxon>
        <taxon>Prevotellaceae</taxon>
        <taxon>Prevotella</taxon>
    </lineage>
</organism>
<dbReference type="EMBL" id="ACVA01000013">
    <property type="protein sequence ID" value="EEX19675.1"/>
    <property type="molecule type" value="Genomic_DNA"/>
</dbReference>
<evidence type="ECO:0000313" key="2">
    <source>
        <dbReference type="Proteomes" id="UP000003327"/>
    </source>
</evidence>
<evidence type="ECO:0000313" key="1">
    <source>
        <dbReference type="EMBL" id="EEX19675.1"/>
    </source>
</evidence>
<gene>
    <name evidence="1" type="ORF">HMPREF0973_00617</name>
</gene>
<accession>C9MLZ1</accession>
<name>C9MLZ1_9BACT</name>
<dbReference type="STRING" id="649761.HMPREF0973_00617"/>
<protein>
    <submittedName>
        <fullName evidence="1">Uncharacterized protein</fullName>
    </submittedName>
</protein>
<dbReference type="HOGENOM" id="CLU_3314944_0_0_10"/>
<dbReference type="AlphaFoldDB" id="C9MLZ1"/>
<reference evidence="1 2" key="1">
    <citation type="submission" date="2009-09" db="EMBL/GenBank/DDBJ databases">
        <authorList>
            <person name="Weinstock G."/>
            <person name="Sodergren E."/>
            <person name="Clifton S."/>
            <person name="Fulton L."/>
            <person name="Fulton B."/>
            <person name="Courtney L."/>
            <person name="Fronick C."/>
            <person name="Harrison M."/>
            <person name="Strong C."/>
            <person name="Farmer C."/>
            <person name="Delahaunty K."/>
            <person name="Markovic C."/>
            <person name="Hall O."/>
            <person name="Minx P."/>
            <person name="Tomlinson C."/>
            <person name="Mitreva M."/>
            <person name="Nelson J."/>
            <person name="Hou S."/>
            <person name="Wollam A."/>
            <person name="Pepin K.H."/>
            <person name="Johnson M."/>
            <person name="Bhonagiri V."/>
            <person name="Nash W.E."/>
            <person name="Warren W."/>
            <person name="Chinwalla A."/>
            <person name="Mardis E.R."/>
            <person name="Wilson R.K."/>
        </authorList>
    </citation>
    <scope>NUCLEOTIDE SEQUENCE [LARGE SCALE GENOMIC DNA]</scope>
    <source>
        <strain evidence="1 2">F0319</strain>
    </source>
</reference>
<dbReference type="Proteomes" id="UP000003327">
    <property type="component" value="Unassembled WGS sequence"/>
</dbReference>
<sequence>MECCLTGCHVSANGRTDEGVCSYLWRLFLWDKSLVYSPS</sequence>
<proteinExistence type="predicted"/>